<dbReference type="Proteomes" id="UP000310200">
    <property type="component" value="Unassembled WGS sequence"/>
</dbReference>
<sequence>MRASIGGRLPLLVPAEVRKPHAKRSVVPPKLQLRAAQKIIELGVKAGKIAPDYKLLGHRQVSNTVSPRDALYNEIIKWPHWSSEP</sequence>
<gene>
    <name evidence="3" type="ORF">DBV15_11002</name>
</gene>
<dbReference type="GO" id="GO:0045087">
    <property type="term" value="P:innate immune response"/>
    <property type="evidence" value="ECO:0007669"/>
    <property type="project" value="UniProtKB-KW"/>
</dbReference>
<evidence type="ECO:0000313" key="4">
    <source>
        <dbReference type="Proteomes" id="UP000310200"/>
    </source>
</evidence>
<evidence type="ECO:0000256" key="1">
    <source>
        <dbReference type="ARBA" id="ARBA00022588"/>
    </source>
</evidence>
<dbReference type="SUPFAM" id="SSF55846">
    <property type="entry name" value="N-acetylmuramoyl-L-alanine amidase-like"/>
    <property type="match status" value="1"/>
</dbReference>
<dbReference type="PANTHER" id="PTHR11022:SF41">
    <property type="entry name" value="PEPTIDOGLYCAN-RECOGNITION PROTEIN LC-RELATED"/>
    <property type="match status" value="1"/>
</dbReference>
<keyword evidence="1" id="KW-0399">Innate immunity</keyword>
<dbReference type="EMBL" id="QBLH01002183">
    <property type="protein sequence ID" value="TGZ49256.1"/>
    <property type="molecule type" value="Genomic_DNA"/>
</dbReference>
<accession>A0A4S2KJD9</accession>
<evidence type="ECO:0000256" key="2">
    <source>
        <dbReference type="ARBA" id="ARBA00022859"/>
    </source>
</evidence>
<organism evidence="3 4">
    <name type="scientific">Temnothorax longispinosus</name>
    <dbReference type="NCBI Taxonomy" id="300112"/>
    <lineage>
        <taxon>Eukaryota</taxon>
        <taxon>Metazoa</taxon>
        <taxon>Ecdysozoa</taxon>
        <taxon>Arthropoda</taxon>
        <taxon>Hexapoda</taxon>
        <taxon>Insecta</taxon>
        <taxon>Pterygota</taxon>
        <taxon>Neoptera</taxon>
        <taxon>Endopterygota</taxon>
        <taxon>Hymenoptera</taxon>
        <taxon>Apocrita</taxon>
        <taxon>Aculeata</taxon>
        <taxon>Formicoidea</taxon>
        <taxon>Formicidae</taxon>
        <taxon>Myrmicinae</taxon>
        <taxon>Temnothorax</taxon>
    </lineage>
</organism>
<keyword evidence="2" id="KW-0391">Immunity</keyword>
<dbReference type="Gene3D" id="3.40.80.10">
    <property type="entry name" value="Peptidoglycan recognition protein-like"/>
    <property type="match status" value="1"/>
</dbReference>
<dbReference type="GO" id="GO:0009253">
    <property type="term" value="P:peptidoglycan catabolic process"/>
    <property type="evidence" value="ECO:0007669"/>
    <property type="project" value="InterPro"/>
</dbReference>
<name>A0A4S2KJD9_9HYME</name>
<dbReference type="InterPro" id="IPR015510">
    <property type="entry name" value="PGRP"/>
</dbReference>
<dbReference type="InterPro" id="IPR036505">
    <property type="entry name" value="Amidase/PGRP_sf"/>
</dbReference>
<proteinExistence type="predicted"/>
<dbReference type="GO" id="GO:0008745">
    <property type="term" value="F:N-acetylmuramoyl-L-alanine amidase activity"/>
    <property type="evidence" value="ECO:0007669"/>
    <property type="project" value="InterPro"/>
</dbReference>
<reference evidence="3 4" key="1">
    <citation type="journal article" date="2019" name="Philos. Trans. R. Soc. Lond., B, Biol. Sci.">
        <title>Ant behaviour and brain gene expression of defending hosts depend on the ecological success of the intruding social parasite.</title>
        <authorList>
            <person name="Kaur R."/>
            <person name="Stoldt M."/>
            <person name="Jongepier E."/>
            <person name="Feldmeyer B."/>
            <person name="Menzel F."/>
            <person name="Bornberg-Bauer E."/>
            <person name="Foitzik S."/>
        </authorList>
    </citation>
    <scope>NUCLEOTIDE SEQUENCE [LARGE SCALE GENOMIC DNA]</scope>
    <source>
        <tissue evidence="3">Whole body</tissue>
    </source>
</reference>
<evidence type="ECO:0000313" key="3">
    <source>
        <dbReference type="EMBL" id="TGZ49256.1"/>
    </source>
</evidence>
<dbReference type="PANTHER" id="PTHR11022">
    <property type="entry name" value="PEPTIDOGLYCAN RECOGNITION PROTEIN"/>
    <property type="match status" value="1"/>
</dbReference>
<dbReference type="AlphaFoldDB" id="A0A4S2KJD9"/>
<protein>
    <submittedName>
        <fullName evidence="3">Peptidoglycan-recognition protein LC</fullName>
    </submittedName>
</protein>
<dbReference type="STRING" id="300112.A0A4S2KJD9"/>
<keyword evidence="4" id="KW-1185">Reference proteome</keyword>
<comment type="caution">
    <text evidence="3">The sequence shown here is derived from an EMBL/GenBank/DDBJ whole genome shotgun (WGS) entry which is preliminary data.</text>
</comment>